<keyword evidence="5 9" id="KW-1133">Transmembrane helix</keyword>
<evidence type="ECO:0000313" key="12">
    <source>
        <dbReference type="Proteomes" id="UP000046393"/>
    </source>
</evidence>
<accession>A0A0N5AJH9</accession>
<keyword evidence="7 9" id="KW-0472">Membrane</keyword>
<proteinExistence type="inferred from homology"/>
<dbReference type="PANTHER" id="PTHR11011">
    <property type="entry name" value="MALE STERILITY PROTEIN 2-RELATED"/>
    <property type="match status" value="1"/>
</dbReference>
<dbReference type="AlphaFoldDB" id="A0A0N5AJH9"/>
<keyword evidence="4 9" id="KW-0812">Transmembrane</keyword>
<dbReference type="GO" id="GO:0016020">
    <property type="term" value="C:membrane"/>
    <property type="evidence" value="ECO:0007669"/>
    <property type="project" value="UniProtKB-SubCell"/>
</dbReference>
<comment type="similarity">
    <text evidence="2 9">Belongs to the fatty acyl-CoA reductase family.</text>
</comment>
<evidence type="ECO:0000256" key="4">
    <source>
        <dbReference type="ARBA" id="ARBA00022692"/>
    </source>
</evidence>
<evidence type="ECO:0000256" key="7">
    <source>
        <dbReference type="ARBA" id="ARBA00023136"/>
    </source>
</evidence>
<dbReference type="Gene3D" id="3.40.50.720">
    <property type="entry name" value="NAD(P)-binding Rossmann-like Domain"/>
    <property type="match status" value="1"/>
</dbReference>
<dbReference type="Pfam" id="PF03015">
    <property type="entry name" value="Sterile"/>
    <property type="match status" value="1"/>
</dbReference>
<evidence type="ECO:0000256" key="5">
    <source>
        <dbReference type="ARBA" id="ARBA00022989"/>
    </source>
</evidence>
<name>A0A0N5AJH9_9BILA</name>
<dbReference type="InterPro" id="IPR013120">
    <property type="entry name" value="FAR_NAD-bd"/>
</dbReference>
<dbReference type="CDD" id="cd05236">
    <property type="entry name" value="FAR-N_SDR_e"/>
    <property type="match status" value="1"/>
</dbReference>
<keyword evidence="9" id="KW-0560">Oxidoreductase</keyword>
<feature type="domain" description="Thioester reductase (TE)" evidence="11">
    <location>
        <begin position="18"/>
        <end position="287"/>
    </location>
</feature>
<feature type="transmembrane region" description="Helical" evidence="9">
    <location>
        <begin position="495"/>
        <end position="511"/>
    </location>
</feature>
<evidence type="ECO:0000256" key="9">
    <source>
        <dbReference type="RuleBase" id="RU363097"/>
    </source>
</evidence>
<comment type="catalytic activity">
    <reaction evidence="8 9">
        <text>a long-chain fatty acyl-CoA + 2 NADPH + 2 H(+) = a long-chain primary fatty alcohol + 2 NADP(+) + CoA</text>
        <dbReference type="Rhea" id="RHEA:52716"/>
        <dbReference type="ChEBI" id="CHEBI:15378"/>
        <dbReference type="ChEBI" id="CHEBI:57287"/>
        <dbReference type="ChEBI" id="CHEBI:57783"/>
        <dbReference type="ChEBI" id="CHEBI:58349"/>
        <dbReference type="ChEBI" id="CHEBI:77396"/>
        <dbReference type="ChEBI" id="CHEBI:83139"/>
        <dbReference type="EC" id="1.2.1.84"/>
    </reaction>
</comment>
<comment type="subcellular location">
    <subcellularLocation>
        <location evidence="1">Membrane</location>
        <topology evidence="1">Multi-pass membrane protein</topology>
    </subcellularLocation>
</comment>
<dbReference type="WBParaSite" id="SMUV_0000461901-mRNA-1">
    <property type="protein sequence ID" value="SMUV_0000461901-mRNA-1"/>
    <property type="gene ID" value="SMUV_0000461901"/>
</dbReference>
<evidence type="ECO:0000259" key="11">
    <source>
        <dbReference type="Pfam" id="PF07993"/>
    </source>
</evidence>
<evidence type="ECO:0000256" key="3">
    <source>
        <dbReference type="ARBA" id="ARBA00022516"/>
    </source>
</evidence>
<dbReference type="FunFam" id="3.40.50.720:FF:000143">
    <property type="entry name" value="Fatty acyl-CoA reductase"/>
    <property type="match status" value="1"/>
</dbReference>
<dbReference type="GO" id="GO:0005777">
    <property type="term" value="C:peroxisome"/>
    <property type="evidence" value="ECO:0007669"/>
    <property type="project" value="TreeGrafter"/>
</dbReference>
<keyword evidence="12" id="KW-1185">Reference proteome</keyword>
<evidence type="ECO:0000313" key="13">
    <source>
        <dbReference type="WBParaSite" id="SMUV_0000461901-mRNA-1"/>
    </source>
</evidence>
<dbReference type="CDD" id="cd09071">
    <property type="entry name" value="FAR_C"/>
    <property type="match status" value="1"/>
</dbReference>
<dbReference type="Proteomes" id="UP000046393">
    <property type="component" value="Unplaced"/>
</dbReference>
<dbReference type="InterPro" id="IPR036291">
    <property type="entry name" value="NAD(P)-bd_dom_sf"/>
</dbReference>
<protein>
    <recommendedName>
        <fullName evidence="9">Fatty acyl-CoA reductase</fullName>
        <ecNumber evidence="9">1.2.1.84</ecNumber>
    </recommendedName>
</protein>
<dbReference type="GO" id="GO:0102965">
    <property type="term" value="F:alcohol-forming long-chain fatty acyl-CoA reductase activity"/>
    <property type="evidence" value="ECO:0007669"/>
    <property type="project" value="UniProtKB-EC"/>
</dbReference>
<dbReference type="PANTHER" id="PTHR11011:SF45">
    <property type="entry name" value="FATTY ACYL-COA REDUCTASE CG8306-RELATED"/>
    <property type="match status" value="1"/>
</dbReference>
<evidence type="ECO:0000256" key="2">
    <source>
        <dbReference type="ARBA" id="ARBA00005928"/>
    </source>
</evidence>
<feature type="domain" description="Fatty acyl-CoA reductase C-terminal" evidence="10">
    <location>
        <begin position="360"/>
        <end position="451"/>
    </location>
</feature>
<evidence type="ECO:0000259" key="10">
    <source>
        <dbReference type="Pfam" id="PF03015"/>
    </source>
</evidence>
<dbReference type="Pfam" id="PF07993">
    <property type="entry name" value="NAD_binding_4"/>
    <property type="match status" value="1"/>
</dbReference>
<keyword evidence="9" id="KW-0521">NADP</keyword>
<dbReference type="InterPro" id="IPR026055">
    <property type="entry name" value="FAR"/>
</dbReference>
<evidence type="ECO:0000256" key="6">
    <source>
        <dbReference type="ARBA" id="ARBA00023098"/>
    </source>
</evidence>
<evidence type="ECO:0000256" key="1">
    <source>
        <dbReference type="ARBA" id="ARBA00004141"/>
    </source>
</evidence>
<feature type="transmembrane region" description="Helical" evidence="9">
    <location>
        <begin position="464"/>
        <end position="483"/>
    </location>
</feature>
<keyword evidence="3 9" id="KW-0444">Lipid biosynthesis</keyword>
<dbReference type="EC" id="1.2.1.84" evidence="9"/>
<dbReference type="GO" id="GO:0080019">
    <property type="term" value="F:alcohol-forming very long-chain fatty acyl-CoA reductase activity"/>
    <property type="evidence" value="ECO:0007669"/>
    <property type="project" value="InterPro"/>
</dbReference>
<keyword evidence="6 9" id="KW-0443">Lipid metabolism</keyword>
<dbReference type="InterPro" id="IPR033640">
    <property type="entry name" value="FAR_C"/>
</dbReference>
<sequence>MEVGRRVADTFVDQCVLVTGASGFLGKVLVEKLLYSVPGIKNIYLLIRTKRDLSPKQRLQKILEGPLFDRIRAENPEALLKLIPVCGDLMEEGLGLNQLDMNRICDEVGIVFHCAATVKFDEALRSSVEMNVVGTQRLIALCHKMRNLVAIVHASTAYANCDRSETTEMVYPAPVPLNKLFEAIHWMDDEMLNSVTPHLLGKRPNTYTFTKALAEVQLHEDAKELPLIIIRPSIIGAMWKEPLPGWTDNFNGPSGIFAACGKGVLTNMCGSNSSKADIIPVDIVSNTLIVAAAHRAHTMYDEIPIIHCCSGTLNPIKWARIVNYLQRFYRTYPLNQCIGVPSTYFHSSRFLFELNFYVKHWGPAYVMDFVSRLLGKKPQYVKIYQKVWKLVETLHYFTTRGWSFESKRLLNLWDSISEEDQKIFNFDVRQLNWDEYLFDYMMGVKLYLLKDKVEDISKARKNLIWLKLCSVLFSGGLWWLIASALTRIRFRKNKWFLWAIGIIFSYLWSFVDFRGRVHLRTLEEYKRIAVCY</sequence>
<dbReference type="STRING" id="451379.A0A0N5AJH9"/>
<dbReference type="SUPFAM" id="SSF51735">
    <property type="entry name" value="NAD(P)-binding Rossmann-fold domains"/>
    <property type="match status" value="1"/>
</dbReference>
<comment type="function">
    <text evidence="9">Catalyzes the reduction of fatty acyl-CoA to fatty alcohols.</text>
</comment>
<evidence type="ECO:0000256" key="8">
    <source>
        <dbReference type="ARBA" id="ARBA00052530"/>
    </source>
</evidence>
<reference evidence="13" key="1">
    <citation type="submission" date="2017-02" db="UniProtKB">
        <authorList>
            <consortium name="WormBaseParasite"/>
        </authorList>
    </citation>
    <scope>IDENTIFICATION</scope>
</reference>
<organism evidence="12 13">
    <name type="scientific">Syphacia muris</name>
    <dbReference type="NCBI Taxonomy" id="451379"/>
    <lineage>
        <taxon>Eukaryota</taxon>
        <taxon>Metazoa</taxon>
        <taxon>Ecdysozoa</taxon>
        <taxon>Nematoda</taxon>
        <taxon>Chromadorea</taxon>
        <taxon>Rhabditida</taxon>
        <taxon>Spirurina</taxon>
        <taxon>Oxyuridomorpha</taxon>
        <taxon>Oxyuroidea</taxon>
        <taxon>Oxyuridae</taxon>
        <taxon>Syphacia</taxon>
    </lineage>
</organism>
<dbReference type="GO" id="GO:0035336">
    <property type="term" value="P:long-chain fatty-acyl-CoA metabolic process"/>
    <property type="evidence" value="ECO:0007669"/>
    <property type="project" value="TreeGrafter"/>
</dbReference>